<dbReference type="Pfam" id="PF04023">
    <property type="entry name" value="FeoA"/>
    <property type="match status" value="1"/>
</dbReference>
<comment type="caution">
    <text evidence="3">The sequence shown here is derived from an EMBL/GenBank/DDBJ whole genome shotgun (WGS) entry which is preliminary data.</text>
</comment>
<dbReference type="SUPFAM" id="SSF50037">
    <property type="entry name" value="C-terminal domain of transcriptional repressors"/>
    <property type="match status" value="1"/>
</dbReference>
<dbReference type="EMBL" id="LGHJ01000022">
    <property type="protein sequence ID" value="KPL73049.1"/>
    <property type="molecule type" value="Genomic_DNA"/>
</dbReference>
<evidence type="ECO:0000256" key="1">
    <source>
        <dbReference type="ARBA" id="ARBA00023004"/>
    </source>
</evidence>
<organism evidence="3 4">
    <name type="scientific">Bellilinea caldifistulae</name>
    <dbReference type="NCBI Taxonomy" id="360411"/>
    <lineage>
        <taxon>Bacteria</taxon>
        <taxon>Bacillati</taxon>
        <taxon>Chloroflexota</taxon>
        <taxon>Anaerolineae</taxon>
        <taxon>Anaerolineales</taxon>
        <taxon>Anaerolineaceae</taxon>
        <taxon>Bellilinea</taxon>
    </lineage>
</organism>
<dbReference type="STRING" id="360411.AC812_15430"/>
<dbReference type="Gene3D" id="2.30.30.90">
    <property type="match status" value="1"/>
</dbReference>
<name>A0A0P6X1A5_9CHLR</name>
<evidence type="ECO:0000259" key="2">
    <source>
        <dbReference type="SMART" id="SM00899"/>
    </source>
</evidence>
<sequence>MFHHRKRQRCARGYEANDHCLALCQVAPGREVKIREMERLHPPFRRHLHAYGLLPGRCIRVITQQPVTIIQVEQMELAFEKSVAEGILVEPVNE</sequence>
<dbReference type="AlphaFoldDB" id="A0A0P6X1A5"/>
<accession>A0A0P6X1A5</accession>
<dbReference type="GO" id="GO:0046914">
    <property type="term" value="F:transition metal ion binding"/>
    <property type="evidence" value="ECO:0007669"/>
    <property type="project" value="InterPro"/>
</dbReference>
<dbReference type="InterPro" id="IPR038157">
    <property type="entry name" value="FeoA_core_dom"/>
</dbReference>
<evidence type="ECO:0000313" key="3">
    <source>
        <dbReference type="EMBL" id="KPL73049.1"/>
    </source>
</evidence>
<feature type="domain" description="Ferrous iron transporter FeoA-like" evidence="2">
    <location>
        <begin position="21"/>
        <end position="91"/>
    </location>
</feature>
<dbReference type="SMART" id="SM00899">
    <property type="entry name" value="FeoA"/>
    <property type="match status" value="1"/>
</dbReference>
<dbReference type="InterPro" id="IPR008988">
    <property type="entry name" value="Transcriptional_repressor_C"/>
</dbReference>
<reference evidence="3 4" key="1">
    <citation type="submission" date="2015-07" db="EMBL/GenBank/DDBJ databases">
        <title>Draft genome of Bellilinea caldifistulae DSM 17877.</title>
        <authorList>
            <person name="Hemp J."/>
            <person name="Ward L.M."/>
            <person name="Pace L.A."/>
            <person name="Fischer W.W."/>
        </authorList>
    </citation>
    <scope>NUCLEOTIDE SEQUENCE [LARGE SCALE GENOMIC DNA]</scope>
    <source>
        <strain evidence="3 4">GOMI-1</strain>
    </source>
</reference>
<dbReference type="Proteomes" id="UP000050514">
    <property type="component" value="Unassembled WGS sequence"/>
</dbReference>
<keyword evidence="1" id="KW-0408">Iron</keyword>
<keyword evidence="4" id="KW-1185">Reference proteome</keyword>
<dbReference type="InterPro" id="IPR007167">
    <property type="entry name" value="Fe-transptr_FeoA-like"/>
</dbReference>
<proteinExistence type="predicted"/>
<evidence type="ECO:0000313" key="4">
    <source>
        <dbReference type="Proteomes" id="UP000050514"/>
    </source>
</evidence>
<gene>
    <name evidence="3" type="ORF">AC812_15430</name>
</gene>
<protein>
    <recommendedName>
        <fullName evidence="2">Ferrous iron transporter FeoA-like domain-containing protein</fullName>
    </recommendedName>
</protein>
<dbReference type="RefSeq" id="WP_061917029.1">
    <property type="nucleotide sequence ID" value="NZ_DF967971.1"/>
</dbReference>
<dbReference type="OrthoDB" id="166867at2"/>